<gene>
    <name evidence="1" type="ORF">CTI12_AA208930</name>
</gene>
<reference evidence="1 2" key="1">
    <citation type="journal article" date="2018" name="Mol. Plant">
        <title>The genome of Artemisia annua provides insight into the evolution of Asteraceae family and artemisinin biosynthesis.</title>
        <authorList>
            <person name="Shen Q."/>
            <person name="Zhang L."/>
            <person name="Liao Z."/>
            <person name="Wang S."/>
            <person name="Yan T."/>
            <person name="Shi P."/>
            <person name="Liu M."/>
            <person name="Fu X."/>
            <person name="Pan Q."/>
            <person name="Wang Y."/>
            <person name="Lv Z."/>
            <person name="Lu X."/>
            <person name="Zhang F."/>
            <person name="Jiang W."/>
            <person name="Ma Y."/>
            <person name="Chen M."/>
            <person name="Hao X."/>
            <person name="Li L."/>
            <person name="Tang Y."/>
            <person name="Lv G."/>
            <person name="Zhou Y."/>
            <person name="Sun X."/>
            <person name="Brodelius P.E."/>
            <person name="Rose J.K.C."/>
            <person name="Tang K."/>
        </authorList>
    </citation>
    <scope>NUCLEOTIDE SEQUENCE [LARGE SCALE GENOMIC DNA]</scope>
    <source>
        <strain evidence="2">cv. Huhao1</strain>
        <tissue evidence="1">Leaf</tissue>
    </source>
</reference>
<organism evidence="1 2">
    <name type="scientific">Artemisia annua</name>
    <name type="common">Sweet wormwood</name>
    <dbReference type="NCBI Taxonomy" id="35608"/>
    <lineage>
        <taxon>Eukaryota</taxon>
        <taxon>Viridiplantae</taxon>
        <taxon>Streptophyta</taxon>
        <taxon>Embryophyta</taxon>
        <taxon>Tracheophyta</taxon>
        <taxon>Spermatophyta</taxon>
        <taxon>Magnoliopsida</taxon>
        <taxon>eudicotyledons</taxon>
        <taxon>Gunneridae</taxon>
        <taxon>Pentapetalae</taxon>
        <taxon>asterids</taxon>
        <taxon>campanulids</taxon>
        <taxon>Asterales</taxon>
        <taxon>Asteraceae</taxon>
        <taxon>Asteroideae</taxon>
        <taxon>Anthemideae</taxon>
        <taxon>Artemisiinae</taxon>
        <taxon>Artemisia</taxon>
    </lineage>
</organism>
<protein>
    <submittedName>
        <fullName evidence="1">Uncharacterized protein</fullName>
    </submittedName>
</protein>
<dbReference type="EMBL" id="PKPP01001866">
    <property type="protein sequence ID" value="PWA79352.1"/>
    <property type="molecule type" value="Genomic_DNA"/>
</dbReference>
<sequence length="65" mass="7155">MIDGEANSQIVVKVVVSGLVQKVSNDISHEDLIRVPAKLEKKTRSSFTFSVDTIASVHHKIYGEC</sequence>
<evidence type="ECO:0000313" key="1">
    <source>
        <dbReference type="EMBL" id="PWA79352.1"/>
    </source>
</evidence>
<evidence type="ECO:0000313" key="2">
    <source>
        <dbReference type="Proteomes" id="UP000245207"/>
    </source>
</evidence>
<dbReference type="AlphaFoldDB" id="A0A2U1P0R5"/>
<dbReference type="Proteomes" id="UP000245207">
    <property type="component" value="Unassembled WGS sequence"/>
</dbReference>
<comment type="caution">
    <text evidence="1">The sequence shown here is derived from an EMBL/GenBank/DDBJ whole genome shotgun (WGS) entry which is preliminary data.</text>
</comment>
<keyword evidence="2" id="KW-1185">Reference proteome</keyword>
<proteinExistence type="predicted"/>
<accession>A0A2U1P0R5</accession>
<name>A0A2U1P0R5_ARTAN</name>